<keyword evidence="6" id="KW-1003">Cell membrane</keyword>
<feature type="transmembrane region" description="Helical" evidence="6">
    <location>
        <begin position="205"/>
        <end position="229"/>
    </location>
</feature>
<evidence type="ECO:0000256" key="4">
    <source>
        <dbReference type="ARBA" id="ARBA00022989"/>
    </source>
</evidence>
<proteinExistence type="inferred from homology"/>
<organism evidence="7 8">
    <name type="scientific">Bacillus timonensis</name>
    <dbReference type="NCBI Taxonomy" id="1033734"/>
    <lineage>
        <taxon>Bacteria</taxon>
        <taxon>Bacillati</taxon>
        <taxon>Bacillota</taxon>
        <taxon>Bacilli</taxon>
        <taxon>Bacillales</taxon>
        <taxon>Bacillaceae</taxon>
        <taxon>Bacillus</taxon>
    </lineage>
</organism>
<dbReference type="InterPro" id="IPR051598">
    <property type="entry name" value="TSUP/Inactive_protease-like"/>
</dbReference>
<dbReference type="Proteomes" id="UP000306477">
    <property type="component" value="Unassembled WGS sequence"/>
</dbReference>
<feature type="transmembrane region" description="Helical" evidence="6">
    <location>
        <begin position="179"/>
        <end position="199"/>
    </location>
</feature>
<evidence type="ECO:0000256" key="6">
    <source>
        <dbReference type="RuleBase" id="RU363041"/>
    </source>
</evidence>
<evidence type="ECO:0000256" key="3">
    <source>
        <dbReference type="ARBA" id="ARBA00022692"/>
    </source>
</evidence>
<name>A0A4S3PMZ0_9BACI</name>
<keyword evidence="4 6" id="KW-1133">Transmembrane helix</keyword>
<keyword evidence="3 6" id="KW-0812">Transmembrane</keyword>
<reference evidence="7 8" key="1">
    <citation type="journal article" date="2019" name="Indoor Air">
        <title>Impacts of indoor surface finishes on bacterial viability.</title>
        <authorList>
            <person name="Hu J."/>
            <person name="Maamar S.B."/>
            <person name="Glawe A.J."/>
            <person name="Gottel N."/>
            <person name="Gilbert J.A."/>
            <person name="Hartmann E.M."/>
        </authorList>
    </citation>
    <scope>NUCLEOTIDE SEQUENCE [LARGE SCALE GENOMIC DNA]</scope>
    <source>
        <strain evidence="7 8">AF060A6</strain>
    </source>
</reference>
<gene>
    <name evidence="7" type="ORF">E1I69_16910</name>
</gene>
<feature type="transmembrane region" description="Helical" evidence="6">
    <location>
        <begin position="236"/>
        <end position="254"/>
    </location>
</feature>
<evidence type="ECO:0000256" key="2">
    <source>
        <dbReference type="ARBA" id="ARBA00009142"/>
    </source>
</evidence>
<dbReference type="STRING" id="1033734.GCA_000285535_01506"/>
<protein>
    <recommendedName>
        <fullName evidence="6">Probable membrane transporter protein</fullName>
    </recommendedName>
</protein>
<evidence type="ECO:0000256" key="5">
    <source>
        <dbReference type="ARBA" id="ARBA00023136"/>
    </source>
</evidence>
<keyword evidence="5 6" id="KW-0472">Membrane</keyword>
<evidence type="ECO:0000313" key="8">
    <source>
        <dbReference type="Proteomes" id="UP000306477"/>
    </source>
</evidence>
<accession>A0A4S3PMZ0</accession>
<dbReference type="PANTHER" id="PTHR43701:SF12">
    <property type="entry name" value="MEMBRANE TRANSPORTER PROTEIN YTNM-RELATED"/>
    <property type="match status" value="1"/>
</dbReference>
<evidence type="ECO:0000256" key="1">
    <source>
        <dbReference type="ARBA" id="ARBA00004141"/>
    </source>
</evidence>
<comment type="similarity">
    <text evidence="2 6">Belongs to the 4-toluene sulfonate uptake permease (TSUP) (TC 2.A.102) family.</text>
</comment>
<feature type="transmembrane region" description="Helical" evidence="6">
    <location>
        <begin position="74"/>
        <end position="94"/>
    </location>
</feature>
<feature type="transmembrane region" description="Helical" evidence="6">
    <location>
        <begin position="141"/>
        <end position="167"/>
    </location>
</feature>
<comment type="subcellular location">
    <subcellularLocation>
        <location evidence="6">Cell membrane</location>
        <topology evidence="6">Multi-pass membrane protein</topology>
    </subcellularLocation>
    <subcellularLocation>
        <location evidence="1">Membrane</location>
        <topology evidence="1">Multi-pass membrane protein</topology>
    </subcellularLocation>
</comment>
<dbReference type="OrthoDB" id="2841647at2"/>
<dbReference type="InterPro" id="IPR002781">
    <property type="entry name" value="TM_pro_TauE-like"/>
</dbReference>
<evidence type="ECO:0000313" key="7">
    <source>
        <dbReference type="EMBL" id="THE10921.1"/>
    </source>
</evidence>
<comment type="caution">
    <text evidence="7">The sequence shown here is derived from an EMBL/GenBank/DDBJ whole genome shotgun (WGS) entry which is preliminary data.</text>
</comment>
<dbReference type="RefSeq" id="WP_136380746.1">
    <property type="nucleotide sequence ID" value="NZ_SLUB01000037.1"/>
</dbReference>
<dbReference type="GO" id="GO:0005886">
    <property type="term" value="C:plasma membrane"/>
    <property type="evidence" value="ECO:0007669"/>
    <property type="project" value="UniProtKB-SubCell"/>
</dbReference>
<dbReference type="AlphaFoldDB" id="A0A4S3PMZ0"/>
<dbReference type="PANTHER" id="PTHR43701">
    <property type="entry name" value="MEMBRANE TRANSPORTER PROTEIN MJ0441-RELATED"/>
    <property type="match status" value="1"/>
</dbReference>
<feature type="transmembrane region" description="Helical" evidence="6">
    <location>
        <begin position="6"/>
        <end position="29"/>
    </location>
</feature>
<feature type="transmembrane region" description="Helical" evidence="6">
    <location>
        <begin position="41"/>
        <end position="62"/>
    </location>
</feature>
<dbReference type="Pfam" id="PF01925">
    <property type="entry name" value="TauE"/>
    <property type="match status" value="1"/>
</dbReference>
<feature type="transmembrane region" description="Helical" evidence="6">
    <location>
        <begin position="260"/>
        <end position="277"/>
    </location>
</feature>
<sequence length="290" mass="31478">MQDLLIYVILGLCIGVMSGFFGIGGGFILTPTLILMGFSPVIAIATSLLYTVATSLSGVVAHFRLKHIKWETSIIIGISGVIATQFAHPFVIFLKKYQIENTVIPLMYLVLILYFSISILVSNSPSKEQAAGKTNFAYGKIVLIGLFAGFISTALGVGGGFIIVPLLMSVLAFQPKYAVGTSLLSVFMIVVAGFATYASTVELDYGVIVSLIIGALIGGQLGAMVTNIYEDKQVRYFLAGLYIATGVSLVFKLFHLDFVGLLFLLIYCLYMLIHFVLHTFKLRLKEKEVG</sequence>
<feature type="transmembrane region" description="Helical" evidence="6">
    <location>
        <begin position="103"/>
        <end position="121"/>
    </location>
</feature>
<dbReference type="EMBL" id="SLUB01000037">
    <property type="protein sequence ID" value="THE10921.1"/>
    <property type="molecule type" value="Genomic_DNA"/>
</dbReference>
<keyword evidence="8" id="KW-1185">Reference proteome</keyword>